<feature type="region of interest" description="Disordered" evidence="9">
    <location>
        <begin position="115"/>
        <end position="189"/>
    </location>
</feature>
<feature type="region of interest" description="Disordered" evidence="9">
    <location>
        <begin position="475"/>
        <end position="511"/>
    </location>
</feature>
<dbReference type="PRINTS" id="PR00503">
    <property type="entry name" value="BROMODOMAIN"/>
</dbReference>
<dbReference type="InterPro" id="IPR018359">
    <property type="entry name" value="Bromodomain_CS"/>
</dbReference>
<evidence type="ECO:0000259" key="11">
    <source>
        <dbReference type="PROSITE" id="PS50014"/>
    </source>
</evidence>
<feature type="compositionally biased region" description="Acidic residues" evidence="9">
    <location>
        <begin position="234"/>
        <end position="247"/>
    </location>
</feature>
<reference evidence="13 14" key="1">
    <citation type="journal article" date="2018" name="Genome Biol. Evol.">
        <title>Multiple Roots of Fruiting Body Formation in Amoebozoa.</title>
        <authorList>
            <person name="Hillmann F."/>
            <person name="Forbes G."/>
            <person name="Novohradska S."/>
            <person name="Ferling I."/>
            <person name="Riege K."/>
            <person name="Groth M."/>
            <person name="Westermann M."/>
            <person name="Marz M."/>
            <person name="Spaller T."/>
            <person name="Winckler T."/>
            <person name="Schaap P."/>
            <person name="Glockner G."/>
        </authorList>
    </citation>
    <scope>NUCLEOTIDE SEQUENCE [LARGE SCALE GENOMIC DNA]</scope>
    <source>
        <strain evidence="13 14">Jena</strain>
    </source>
</reference>
<protein>
    <submittedName>
        <fullName evidence="13">Choline-sulfatase</fullName>
    </submittedName>
</protein>
<dbReference type="NCBIfam" id="TIGR03417">
    <property type="entry name" value="chol_sulfatase"/>
    <property type="match status" value="1"/>
</dbReference>
<dbReference type="Gene3D" id="1.20.920.10">
    <property type="entry name" value="Bromodomain-like"/>
    <property type="match status" value="1"/>
</dbReference>
<evidence type="ECO:0000256" key="9">
    <source>
        <dbReference type="SAM" id="MobiDB-lite"/>
    </source>
</evidence>
<feature type="compositionally biased region" description="Acidic residues" evidence="9">
    <location>
        <begin position="294"/>
        <end position="303"/>
    </location>
</feature>
<evidence type="ECO:0000256" key="5">
    <source>
        <dbReference type="ARBA" id="ARBA00023054"/>
    </source>
</evidence>
<keyword evidence="10" id="KW-1133">Transmembrane helix</keyword>
<dbReference type="SUPFAM" id="SSF47370">
    <property type="entry name" value="Bromodomain"/>
    <property type="match status" value="1"/>
</dbReference>
<dbReference type="InterPro" id="IPR015425">
    <property type="entry name" value="FH2_Formin"/>
</dbReference>
<dbReference type="Pfam" id="PF00439">
    <property type="entry name" value="Bromodomain"/>
    <property type="match status" value="1"/>
</dbReference>
<feature type="region of interest" description="Disordered" evidence="9">
    <location>
        <begin position="204"/>
        <end position="282"/>
    </location>
</feature>
<accession>A0A2P6N315</accession>
<dbReference type="PANTHER" id="PTHR45953:SF1">
    <property type="entry name" value="IDURONATE 2-SULFATASE"/>
    <property type="match status" value="1"/>
</dbReference>
<gene>
    <name evidence="13" type="ORF">PROFUN_11390</name>
</gene>
<dbReference type="PROSITE" id="PS00633">
    <property type="entry name" value="BROMODOMAIN_1"/>
    <property type="match status" value="1"/>
</dbReference>
<dbReference type="Pfam" id="PF00884">
    <property type="entry name" value="Sulfatase"/>
    <property type="match status" value="1"/>
</dbReference>
<dbReference type="InParanoid" id="A0A2P6N315"/>
<dbReference type="InterPro" id="IPR017785">
    <property type="entry name" value="Choline-sulfatase"/>
</dbReference>
<evidence type="ECO:0000313" key="14">
    <source>
        <dbReference type="Proteomes" id="UP000241769"/>
    </source>
</evidence>
<dbReference type="InterPro" id="IPR001487">
    <property type="entry name" value="Bromodomain"/>
</dbReference>
<feature type="transmembrane region" description="Helical" evidence="10">
    <location>
        <begin position="659"/>
        <end position="679"/>
    </location>
</feature>
<keyword evidence="6 8" id="KW-0103">Bromodomain</keyword>
<dbReference type="InterPro" id="IPR017850">
    <property type="entry name" value="Alkaline_phosphatase_core_sf"/>
</dbReference>
<proteinExistence type="inferred from homology"/>
<dbReference type="Proteomes" id="UP000241769">
    <property type="component" value="Unassembled WGS sequence"/>
</dbReference>
<dbReference type="SMART" id="SM00297">
    <property type="entry name" value="BROMO"/>
    <property type="match status" value="1"/>
</dbReference>
<dbReference type="GO" id="GO:0008484">
    <property type="term" value="F:sulfuric ester hydrolase activity"/>
    <property type="evidence" value="ECO:0007669"/>
    <property type="project" value="TreeGrafter"/>
</dbReference>
<evidence type="ECO:0000256" key="10">
    <source>
        <dbReference type="SAM" id="Phobius"/>
    </source>
</evidence>
<feature type="domain" description="FH2" evidence="12">
    <location>
        <begin position="842"/>
        <end position="1222"/>
    </location>
</feature>
<evidence type="ECO:0000256" key="1">
    <source>
        <dbReference type="ARBA" id="ARBA00008214"/>
    </source>
</evidence>
<dbReference type="Gene3D" id="1.20.58.2220">
    <property type="entry name" value="Formin, FH2 domain"/>
    <property type="match status" value="1"/>
</dbReference>
<dbReference type="GO" id="GO:0005737">
    <property type="term" value="C:cytoplasm"/>
    <property type="evidence" value="ECO:0007669"/>
    <property type="project" value="TreeGrafter"/>
</dbReference>
<dbReference type="SUPFAM" id="SSF53649">
    <property type="entry name" value="Alkaline phosphatase-like"/>
    <property type="match status" value="1"/>
</dbReference>
<dbReference type="OrthoDB" id="17758at2759"/>
<keyword evidence="10" id="KW-0472">Membrane</keyword>
<keyword evidence="14" id="KW-1185">Reference proteome</keyword>
<name>A0A2P6N315_9EUKA</name>
<feature type="domain" description="Bromo" evidence="11">
    <location>
        <begin position="353"/>
        <end position="423"/>
    </location>
</feature>
<dbReference type="InterPro" id="IPR000917">
    <property type="entry name" value="Sulfatase_N"/>
</dbReference>
<feature type="region of interest" description="Disordered" evidence="9">
    <location>
        <begin position="726"/>
        <end position="850"/>
    </location>
</feature>
<dbReference type="SUPFAM" id="SSF101447">
    <property type="entry name" value="Formin homology 2 domain (FH2 domain)"/>
    <property type="match status" value="1"/>
</dbReference>
<comment type="similarity">
    <text evidence="2">Belongs to the sulfatase family.</text>
</comment>
<organism evidence="13 14">
    <name type="scientific">Planoprotostelium fungivorum</name>
    <dbReference type="NCBI Taxonomy" id="1890364"/>
    <lineage>
        <taxon>Eukaryota</taxon>
        <taxon>Amoebozoa</taxon>
        <taxon>Evosea</taxon>
        <taxon>Variosea</taxon>
        <taxon>Cavosteliida</taxon>
        <taxon>Cavosteliaceae</taxon>
        <taxon>Planoprotostelium</taxon>
    </lineage>
</organism>
<dbReference type="PROSITE" id="PS50014">
    <property type="entry name" value="BROMODOMAIN_2"/>
    <property type="match status" value="1"/>
</dbReference>
<dbReference type="FunFam" id="3.40.720.10:FF:000032">
    <property type="entry name" value="Choline sulfatase"/>
    <property type="match status" value="1"/>
</dbReference>
<feature type="compositionally biased region" description="Basic and acidic residues" evidence="9">
    <location>
        <begin position="840"/>
        <end position="850"/>
    </location>
</feature>
<dbReference type="Pfam" id="PF02181">
    <property type="entry name" value="FH2"/>
    <property type="match status" value="1"/>
</dbReference>
<dbReference type="Pfam" id="PF12411">
    <property type="entry name" value="Choline_sulf_C"/>
    <property type="match status" value="1"/>
</dbReference>
<keyword evidence="10" id="KW-0812">Transmembrane</keyword>
<dbReference type="InterPro" id="IPR024607">
    <property type="entry name" value="Sulfatase_CS"/>
</dbReference>
<dbReference type="PANTHER" id="PTHR45953">
    <property type="entry name" value="IDURONATE 2-SULFATASE"/>
    <property type="match status" value="1"/>
</dbReference>
<dbReference type="CDD" id="cd16032">
    <property type="entry name" value="choline-sulfatase"/>
    <property type="match status" value="1"/>
</dbReference>
<evidence type="ECO:0000256" key="3">
    <source>
        <dbReference type="ARBA" id="ARBA00022723"/>
    </source>
</evidence>
<sequence>MAKVDTGFSITSANGWKRKLMHSEEDEERVVFSCGSDPKSTVLFKKSATVHILIKCRDSQFVLQNQAFGQDQQCPTVKHNGEIFNSETAILKEGDTIAIGANSFQLVSNKSINTPVMKKAPPKADASFTKTPSEEAKEKKVAPEEKKHEKKDEGAKNTEKKQDKKVQEKKEKKEEVRPVPLQRGMSDYEMKRLQNIENNRKMMESLGITQGVNDLQKVKPTPKKNKKDAKKEESDEERIEEEEEELVETTTREKIPPKRSNIKEKTKEKIPPKRSNIKEKTKEKINRVLNVEEEEEITDEIDEPVPSKEKKPTVNNSTKDTKKKTTRPDDAPVDSTNARDLQKKMKDVLQEIKKHESSWPFRSPVDRVAVPEYYTVIQKPMHLKRMTEKLRKGTYRTLGAFISDIQLICSNCLFFNDPDTVYYKCAKDIEEEFLLSGRYFEEKYSAPPLFIDKPTLSGDDITNGIETVTVKLTNKSQTKKKTTKKEAAEREGKENVSTQLNSEEEAQKRREHLRMCRPENLWKLADIDGKTRRGTVRTIRKPDTAEIQRTSKPWKRPDKEEQISLRRPQVQELDDTTTVVEGPWFEKSRRPLKLAYWTISRGVSILTTFYLSIKGGTDIITFDSKEKWQQSKTPIIEHTPLSILPTFMLGHGWERSGCIIASLFCLIILFYSGVIHSLVDPLVLTAVISCIFGVSLTLLIAYFLHLLGYLSLGTPSCQCNNVSKNEETTQKNVGPSHPNPTQKREDKTIKTGDDRTTQTVSLSKEDCPPPPTDCPPPPPPPDCPPPPPPPDCPPPPPPPDLPSGGPPPPPPPMSGGPPPPPVPGGPPPPGAKTRHTGGVRRKEPVRKPAEKMKSFQWVKIAPAKVKGTVFESFHTGSDYRGIPIDYNELEESFIAKKFDRKETVVTPQRVQLLEQKVSQNLSIWLSQFKMPREKLLRGIREFDEKMFDVDQIKQLMQYIPSSTDAQKLADFVKENDPSLMNPAEHFSWKMSLDSELPTYMRAFAFQLSFEPLKEIIRPNVEYIHRASRDFIESKKMNKLLEIILEIGNFLNDPTPRGGAFGFTMGSLIKISDTRTTDLKSDLLRHIVLFLRNPLELLDIEEDILYLEEAKRSSLSVAQAELNLVTKEWQTVVDTLKDNEKFQRFVSKSKVEIDQMHEEMSQSVTAYEKMAVYYGEEPAKTPPEDFFNIFSQFNLMIKKAMKDIELMVELEEKMKLRESRKKHAQTIEEVVEEREEKEEIQVPIVPLMIETERVGMFQYYFGLLMSYTMYILGMWRDEEKRREMLKRGREEIRGHKGSTDAVSNKRVSVPSLLFWSTIEEQQEMKETQRPNILIVMADQMTGTILDSPVLKIPNIRKLQKEGTTFESCYSNSPLCAPSRFSMMAGALPSKIGSYDNAAEFSSSTPTFGHYLRTAGYQTILAGKMHFIGADQLHGFEERLTTDIYPADFGWTPDWEKPDVRPEWYHNMLSVVQSGECITTNQVLIVQLDFDEDVAFNVRRKILDMSRSGDQRPFCLFVSLTHPHDPYAISREYWDRYTDDEIPPPRVPSVPSDIDDPHSIRLRHAMALDEYELNPERVQSARHAYHGAISYVDDKLGDILKLLESTGMCEDTVVLFLSDHGDMLGERNLWYKMNYFEGAARVPLIIQAPEKYGFGRDKRIDEHVSLLDILPTLVGLSTINESRPALPPFDIDGESLLPYLLGEFSFTRETESAGHAAAERKRTVYGEYLAEGAVAPLFMVRRAQWKYVYSQADPPQLYDVDEDPNELNNLCKSPQHSAISSEFRKEVEAKWDSAQLRELVVASQRRRHMVHRALITGNYTPWDYNPIVDGTNMYIRRHIDLDDIEKRARYPPVLIPTPDGPAAGKITKVSNCLNAVFNTK</sequence>
<keyword evidence="4" id="KW-0378">Hydrolase</keyword>
<keyword evidence="3" id="KW-0479">Metal-binding</keyword>
<dbReference type="InterPro" id="IPR042201">
    <property type="entry name" value="FH2_Formin_sf"/>
</dbReference>
<feature type="compositionally biased region" description="Basic and acidic residues" evidence="9">
    <location>
        <begin position="250"/>
        <end position="282"/>
    </location>
</feature>
<feature type="compositionally biased region" description="Pro residues" evidence="9">
    <location>
        <begin position="768"/>
        <end position="830"/>
    </location>
</feature>
<comment type="similarity">
    <text evidence="1">Belongs to the formin homology family. Diaphanous subfamily.</text>
</comment>
<dbReference type="SMART" id="SM00498">
    <property type="entry name" value="FH2"/>
    <property type="match status" value="1"/>
</dbReference>
<keyword evidence="7" id="KW-0009">Actin-binding</keyword>
<dbReference type="EMBL" id="MDYQ01000229">
    <property type="protein sequence ID" value="PRP78350.1"/>
    <property type="molecule type" value="Genomic_DNA"/>
</dbReference>
<dbReference type="Gene3D" id="3.40.720.10">
    <property type="entry name" value="Alkaline Phosphatase, subunit A"/>
    <property type="match status" value="1"/>
</dbReference>
<evidence type="ECO:0000313" key="13">
    <source>
        <dbReference type="EMBL" id="PRP78350.1"/>
    </source>
</evidence>
<feature type="region of interest" description="Disordered" evidence="9">
    <location>
        <begin position="294"/>
        <end position="340"/>
    </location>
</feature>
<keyword evidence="5" id="KW-0175">Coiled coil</keyword>
<evidence type="ECO:0000256" key="6">
    <source>
        <dbReference type="ARBA" id="ARBA00023117"/>
    </source>
</evidence>
<evidence type="ECO:0000256" key="4">
    <source>
        <dbReference type="ARBA" id="ARBA00022801"/>
    </source>
</evidence>
<dbReference type="PROSITE" id="PS51444">
    <property type="entry name" value="FH2"/>
    <property type="match status" value="1"/>
</dbReference>
<dbReference type="GO" id="GO:0046872">
    <property type="term" value="F:metal ion binding"/>
    <property type="evidence" value="ECO:0007669"/>
    <property type="project" value="UniProtKB-KW"/>
</dbReference>
<dbReference type="InterPro" id="IPR036427">
    <property type="entry name" value="Bromodomain-like_sf"/>
</dbReference>
<dbReference type="InterPro" id="IPR025863">
    <property type="entry name" value="Choline_sulf_C_dom"/>
</dbReference>
<feature type="transmembrane region" description="Helical" evidence="10">
    <location>
        <begin position="686"/>
        <end position="710"/>
    </location>
</feature>
<evidence type="ECO:0000256" key="2">
    <source>
        <dbReference type="ARBA" id="ARBA00008779"/>
    </source>
</evidence>
<feature type="compositionally biased region" description="Basic and acidic residues" evidence="9">
    <location>
        <begin position="132"/>
        <end position="177"/>
    </location>
</feature>
<dbReference type="PROSITE" id="PS00523">
    <property type="entry name" value="SULFATASE_1"/>
    <property type="match status" value="1"/>
</dbReference>
<feature type="compositionally biased region" description="Basic and acidic residues" evidence="9">
    <location>
        <begin position="742"/>
        <end position="756"/>
    </location>
</feature>
<dbReference type="GO" id="GO:0003779">
    <property type="term" value="F:actin binding"/>
    <property type="evidence" value="ECO:0007669"/>
    <property type="project" value="UniProtKB-KW"/>
</dbReference>
<evidence type="ECO:0000259" key="12">
    <source>
        <dbReference type="PROSITE" id="PS51444"/>
    </source>
</evidence>
<dbReference type="PROSITE" id="PS00149">
    <property type="entry name" value="SULFATASE_2"/>
    <property type="match status" value="1"/>
</dbReference>
<comment type="caution">
    <text evidence="13">The sequence shown here is derived from an EMBL/GenBank/DDBJ whole genome shotgun (WGS) entry which is preliminary data.</text>
</comment>
<evidence type="ECO:0000256" key="7">
    <source>
        <dbReference type="ARBA" id="ARBA00023203"/>
    </source>
</evidence>
<feature type="compositionally biased region" description="Basic and acidic residues" evidence="9">
    <location>
        <begin position="484"/>
        <end position="494"/>
    </location>
</feature>
<evidence type="ECO:0000256" key="8">
    <source>
        <dbReference type="PROSITE-ProRule" id="PRU00035"/>
    </source>
</evidence>